<reference evidence="8" key="2">
    <citation type="submission" date="2023-03" db="EMBL/GenBank/DDBJ databases">
        <authorList>
            <person name="Inwood S.N."/>
            <person name="Skelly J.G."/>
            <person name="Guhlin J."/>
            <person name="Harrop T.W.R."/>
            <person name="Goldson S.G."/>
            <person name="Dearden P.K."/>
        </authorList>
    </citation>
    <scope>NUCLEOTIDE SEQUENCE</scope>
    <source>
        <strain evidence="8">Lincoln</strain>
        <tissue evidence="8">Whole body</tissue>
    </source>
</reference>
<dbReference type="PANTHER" id="PTHR10357">
    <property type="entry name" value="ALPHA-AMYLASE FAMILY MEMBER"/>
    <property type="match status" value="1"/>
</dbReference>
<accession>A0AA39F1X6</accession>
<organism evidence="8 9">
    <name type="scientific">Microctonus hyperodae</name>
    <name type="common">Parasitoid wasp</name>
    <dbReference type="NCBI Taxonomy" id="165561"/>
    <lineage>
        <taxon>Eukaryota</taxon>
        <taxon>Metazoa</taxon>
        <taxon>Ecdysozoa</taxon>
        <taxon>Arthropoda</taxon>
        <taxon>Hexapoda</taxon>
        <taxon>Insecta</taxon>
        <taxon>Pterygota</taxon>
        <taxon>Neoptera</taxon>
        <taxon>Endopterygota</taxon>
        <taxon>Hymenoptera</taxon>
        <taxon>Apocrita</taxon>
        <taxon>Ichneumonoidea</taxon>
        <taxon>Braconidae</taxon>
        <taxon>Euphorinae</taxon>
        <taxon>Microctonus</taxon>
    </lineage>
</organism>
<evidence type="ECO:0000256" key="6">
    <source>
        <dbReference type="SAM" id="SignalP"/>
    </source>
</evidence>
<feature type="signal peptide" evidence="6">
    <location>
        <begin position="1"/>
        <end position="21"/>
    </location>
</feature>
<protein>
    <recommendedName>
        <fullName evidence="3">alpha-glucosidase</fullName>
        <ecNumber evidence="3">3.2.1.20</ecNumber>
    </recommendedName>
</protein>
<dbReference type="InterPro" id="IPR045857">
    <property type="entry name" value="O16G_dom_2"/>
</dbReference>
<dbReference type="GO" id="GO:0004558">
    <property type="term" value="F:alpha-1,4-glucosidase activity"/>
    <property type="evidence" value="ECO:0007669"/>
    <property type="project" value="UniProtKB-EC"/>
</dbReference>
<comment type="similarity">
    <text evidence="2">Belongs to the glycosyl hydrolase 13 family.</text>
</comment>
<dbReference type="Gene3D" id="3.90.400.10">
    <property type="entry name" value="Oligo-1,6-glucosidase, Domain 2"/>
    <property type="match status" value="1"/>
</dbReference>
<dbReference type="InterPro" id="IPR017853">
    <property type="entry name" value="GH"/>
</dbReference>
<dbReference type="CDD" id="cd11328">
    <property type="entry name" value="AmyAc_maltase"/>
    <property type="match status" value="1"/>
</dbReference>
<evidence type="ECO:0000313" key="8">
    <source>
        <dbReference type="EMBL" id="KAK0161428.1"/>
    </source>
</evidence>
<evidence type="ECO:0000256" key="4">
    <source>
        <dbReference type="ARBA" id="ARBA00023180"/>
    </source>
</evidence>
<evidence type="ECO:0000256" key="3">
    <source>
        <dbReference type="ARBA" id="ARBA00012741"/>
    </source>
</evidence>
<dbReference type="InterPro" id="IPR006047">
    <property type="entry name" value="GH13_cat_dom"/>
</dbReference>
<dbReference type="FunFam" id="3.90.400.10:FF:000001">
    <property type="entry name" value="Maltase A3, isoform A"/>
    <property type="match status" value="1"/>
</dbReference>
<feature type="domain" description="Glycosyl hydrolase family 13 catalytic" evidence="7">
    <location>
        <begin position="33"/>
        <end position="422"/>
    </location>
</feature>
<name>A0AA39F1X6_MICHY</name>
<comment type="caution">
    <text evidence="8">The sequence shown here is derived from an EMBL/GenBank/DDBJ whole genome shotgun (WGS) entry which is preliminary data.</text>
</comment>
<feature type="chain" id="PRO_5041349616" description="alpha-glucosidase" evidence="6">
    <location>
        <begin position="22"/>
        <end position="573"/>
    </location>
</feature>
<comment type="catalytic activity">
    <reaction evidence="1">
        <text>Hydrolysis of terminal, non-reducing (1-&gt;4)-linked alpha-D-glucose residues with release of alpha-D-glucose.</text>
        <dbReference type="EC" id="3.2.1.20"/>
    </reaction>
</comment>
<evidence type="ECO:0000256" key="2">
    <source>
        <dbReference type="ARBA" id="ARBA00008061"/>
    </source>
</evidence>
<proteinExistence type="inferred from homology"/>
<dbReference type="GO" id="GO:0005975">
    <property type="term" value="P:carbohydrate metabolic process"/>
    <property type="evidence" value="ECO:0007669"/>
    <property type="project" value="InterPro"/>
</dbReference>
<dbReference type="AlphaFoldDB" id="A0AA39F1X6"/>
<keyword evidence="5" id="KW-0378">Hydrolase</keyword>
<dbReference type="Gene3D" id="3.20.20.80">
    <property type="entry name" value="Glycosidases"/>
    <property type="match status" value="1"/>
</dbReference>
<dbReference type="Proteomes" id="UP001168972">
    <property type="component" value="Unassembled WGS sequence"/>
</dbReference>
<dbReference type="Pfam" id="PF00128">
    <property type="entry name" value="Alpha-amylase"/>
    <property type="match status" value="1"/>
</dbReference>
<dbReference type="SMART" id="SM00642">
    <property type="entry name" value="Aamy"/>
    <property type="match status" value="1"/>
</dbReference>
<dbReference type="PANTHER" id="PTHR10357:SF179">
    <property type="entry name" value="NEUTRAL AND BASIC AMINO ACID TRANSPORT PROTEIN RBAT"/>
    <property type="match status" value="1"/>
</dbReference>
<gene>
    <name evidence="8" type="ORF">PV327_009899</name>
</gene>
<evidence type="ECO:0000259" key="7">
    <source>
        <dbReference type="SMART" id="SM00642"/>
    </source>
</evidence>
<keyword evidence="5" id="KW-0326">Glycosidase</keyword>
<evidence type="ECO:0000313" key="9">
    <source>
        <dbReference type="Proteomes" id="UP001168972"/>
    </source>
</evidence>
<keyword evidence="9" id="KW-1185">Reference proteome</keyword>
<sequence length="573" mass="65468">MLGYVTLISLIASGIVGHSAATQEWWKDSFIYQIYPRSFKDSNGDGIGDLNGITSKLDHLAQLNVSAFWISPIFVSPMVDFGYDIANFTNIDPIFGSLTDFELLVKKAKSLNLKVILDFVPNHSSDKHPWFEKSIKRIKPYDNYYVWKDGKIVNGVRQPPNNWISVFRNSAWTWNEQRKQYYLHHFTSAQPDLNYRSAELNEEMKNVLTFWTNRGVDGFRIDAIILAFEDSRFPDEPVIPNTGLPSNDYNTLRHIYTQHQNETYQLVQSWRKHLDTQPGSKKILMTESYSGLKELTESMKYYQYGSDVPFNFMLITDLNNHSKAIDFKRSIDKWINNIPKGDYQANWVVDNHDNRRVTSRFGVKRADQMTMIAAILPGIGVIYNGNEIGMEDTWLSWNETVDPVGCVAGPIDYQFTSRDPARTPFQWDNSTSAGFSTSNKTWLRVNPNYRTLNLAAQKSVSFSHYTITKKLIALKTSNLMINSTTEVILVGENVLGIVRRKSKNSLFVLLINFLDTPITIDAMSWMNIPEIMSVYVSSLETKIPAGTKVNTSKLLLSGAASIIITNYSYNYLQ</sequence>
<evidence type="ECO:0000256" key="5">
    <source>
        <dbReference type="ARBA" id="ARBA00023295"/>
    </source>
</evidence>
<keyword evidence="6" id="KW-0732">Signal</keyword>
<evidence type="ECO:0000256" key="1">
    <source>
        <dbReference type="ARBA" id="ARBA00001657"/>
    </source>
</evidence>
<keyword evidence="4" id="KW-0325">Glycoprotein</keyword>
<dbReference type="EMBL" id="JAQQBR010001835">
    <property type="protein sequence ID" value="KAK0161428.1"/>
    <property type="molecule type" value="Genomic_DNA"/>
</dbReference>
<dbReference type="SUPFAM" id="SSF51445">
    <property type="entry name" value="(Trans)glycosidases"/>
    <property type="match status" value="1"/>
</dbReference>
<reference evidence="8" key="1">
    <citation type="journal article" date="2023" name="bioRxiv">
        <title>Scaffold-level genome assemblies of two parasitoid biocontrol wasps reveal the parthenogenesis mechanism and an associated novel virus.</title>
        <authorList>
            <person name="Inwood S."/>
            <person name="Skelly J."/>
            <person name="Guhlin J."/>
            <person name="Harrop T."/>
            <person name="Goldson S."/>
            <person name="Dearden P."/>
        </authorList>
    </citation>
    <scope>NUCLEOTIDE SEQUENCE</scope>
    <source>
        <strain evidence="8">Lincoln</strain>
        <tissue evidence="8">Whole body</tissue>
    </source>
</reference>
<dbReference type="EC" id="3.2.1.20" evidence="3"/>